<dbReference type="GO" id="GO:0006816">
    <property type="term" value="P:calcium ion transport"/>
    <property type="evidence" value="ECO:0007669"/>
    <property type="project" value="UniProtKB-KW"/>
</dbReference>
<evidence type="ECO:0000256" key="4">
    <source>
        <dbReference type="ARBA" id="ARBA00022989"/>
    </source>
</evidence>
<dbReference type="Pfam" id="PF07766">
    <property type="entry name" value="LETM1_RBD"/>
    <property type="match status" value="1"/>
</dbReference>
<evidence type="ECO:0000256" key="2">
    <source>
        <dbReference type="ARBA" id="ARBA00022692"/>
    </source>
</evidence>
<dbReference type="GO" id="GO:0005743">
    <property type="term" value="C:mitochondrial inner membrane"/>
    <property type="evidence" value="ECO:0007669"/>
    <property type="project" value="UniProtKB-SubCell"/>
</dbReference>
<evidence type="ECO:0000256" key="6">
    <source>
        <dbReference type="ARBA" id="ARBA00023136"/>
    </source>
</evidence>
<proteinExistence type="predicted"/>
<comment type="subcellular location">
    <subcellularLocation>
        <location evidence="1">Mitochondrion inner membrane</location>
        <topology evidence="1">Single-pass membrane protein</topology>
    </subcellularLocation>
</comment>
<dbReference type="GO" id="GO:0043022">
    <property type="term" value="F:ribosome binding"/>
    <property type="evidence" value="ECO:0007669"/>
    <property type="project" value="InterPro"/>
</dbReference>
<gene>
    <name evidence="8" type="ORF">H920_18825</name>
</gene>
<evidence type="ECO:0000256" key="5">
    <source>
        <dbReference type="ARBA" id="ARBA00023128"/>
    </source>
</evidence>
<evidence type="ECO:0000256" key="3">
    <source>
        <dbReference type="ARBA" id="ARBA00022792"/>
    </source>
</evidence>
<reference evidence="8 9" key="1">
    <citation type="submission" date="2013-11" db="EMBL/GenBank/DDBJ databases">
        <title>The Damaraland mole rat (Fukomys damarensis) genome and evolution of African mole rats.</title>
        <authorList>
            <person name="Gladyshev V.N."/>
            <person name="Fang X."/>
        </authorList>
    </citation>
    <scope>NUCLEOTIDE SEQUENCE [LARGE SCALE GENOMIC DNA]</scope>
    <source>
        <tissue evidence="8">Liver</tissue>
    </source>
</reference>
<keyword evidence="3" id="KW-0999">Mitochondrion inner membrane</keyword>
<protein>
    <submittedName>
        <fullName evidence="8">LETM1 and EF-hand domain-containing protein 1, mitochondrial</fullName>
    </submittedName>
</protein>
<dbReference type="PANTHER" id="PTHR14009:SF8">
    <property type="entry name" value="MITOCHONDRIAL PROTON_CALCIUM EXCHANGER PROTEIN"/>
    <property type="match status" value="1"/>
</dbReference>
<keyword evidence="2" id="KW-0812">Transmembrane</keyword>
<dbReference type="InterPro" id="IPR033122">
    <property type="entry name" value="LETM1-like_RBD"/>
</dbReference>
<feature type="domain" description="Letm1 RBD" evidence="7">
    <location>
        <begin position="3"/>
        <end position="46"/>
    </location>
</feature>
<keyword evidence="4" id="KW-1133">Transmembrane helix</keyword>
<dbReference type="PANTHER" id="PTHR14009">
    <property type="entry name" value="LEUCINE ZIPPER-EF-HAND CONTAINING TRANSMEMBRANE PROTEIN"/>
    <property type="match status" value="1"/>
</dbReference>
<dbReference type="GO" id="GO:0030003">
    <property type="term" value="P:intracellular monoatomic cation homeostasis"/>
    <property type="evidence" value="ECO:0007669"/>
    <property type="project" value="TreeGrafter"/>
</dbReference>
<dbReference type="EMBL" id="KN124889">
    <property type="protein sequence ID" value="KFO19831.1"/>
    <property type="molecule type" value="Genomic_DNA"/>
</dbReference>
<evidence type="ECO:0000256" key="1">
    <source>
        <dbReference type="ARBA" id="ARBA00004434"/>
    </source>
</evidence>
<evidence type="ECO:0000259" key="7">
    <source>
        <dbReference type="Pfam" id="PF07766"/>
    </source>
</evidence>
<keyword evidence="6" id="KW-0472">Membrane</keyword>
<sequence length="89" mass="9961">MGFSKLFEDELTLNNIVRTQLVAPCKLMELLTMGINNFLHFKLTLKSTLQTLPEIVAKEAQVKEAKVEGKQVDSKAKLEAMLQTEATIP</sequence>
<dbReference type="Proteomes" id="UP000028990">
    <property type="component" value="Unassembled WGS sequence"/>
</dbReference>
<evidence type="ECO:0000313" key="9">
    <source>
        <dbReference type="Proteomes" id="UP000028990"/>
    </source>
</evidence>
<dbReference type="InterPro" id="IPR044202">
    <property type="entry name" value="LETM1/MDM38-like"/>
</dbReference>
<accession>A0A091DAI7</accession>
<keyword evidence="5" id="KW-0496">Mitochondrion</keyword>
<evidence type="ECO:0000313" key="8">
    <source>
        <dbReference type="EMBL" id="KFO19831.1"/>
    </source>
</evidence>
<keyword evidence="9" id="KW-1185">Reference proteome</keyword>
<dbReference type="GO" id="GO:0046872">
    <property type="term" value="F:metal ion binding"/>
    <property type="evidence" value="ECO:0007669"/>
    <property type="project" value="UniProtKB-KW"/>
</dbReference>
<name>A0A091DAI7_FUKDA</name>
<dbReference type="AlphaFoldDB" id="A0A091DAI7"/>
<organism evidence="8 9">
    <name type="scientific">Fukomys damarensis</name>
    <name type="common">Damaraland mole rat</name>
    <name type="synonym">Cryptomys damarensis</name>
    <dbReference type="NCBI Taxonomy" id="885580"/>
    <lineage>
        <taxon>Eukaryota</taxon>
        <taxon>Metazoa</taxon>
        <taxon>Chordata</taxon>
        <taxon>Craniata</taxon>
        <taxon>Vertebrata</taxon>
        <taxon>Euteleostomi</taxon>
        <taxon>Mammalia</taxon>
        <taxon>Eutheria</taxon>
        <taxon>Euarchontoglires</taxon>
        <taxon>Glires</taxon>
        <taxon>Rodentia</taxon>
        <taxon>Hystricomorpha</taxon>
        <taxon>Bathyergidae</taxon>
        <taxon>Fukomys</taxon>
    </lineage>
</organism>